<name>A0A484MEY8_9ASTE</name>
<evidence type="ECO:0000313" key="2">
    <source>
        <dbReference type="EMBL" id="VFQ87295.1"/>
    </source>
</evidence>
<gene>
    <name evidence="2" type="ORF">CCAM_LOCUS29071</name>
</gene>
<evidence type="ECO:0000313" key="3">
    <source>
        <dbReference type="Proteomes" id="UP000595140"/>
    </source>
</evidence>
<dbReference type="PANTHER" id="PTHR40891">
    <property type="entry name" value="DUF295 DOMAIN-CONTAINING PROTEIN"/>
    <property type="match status" value="1"/>
</dbReference>
<organism evidence="2 3">
    <name type="scientific">Cuscuta campestris</name>
    <dbReference type="NCBI Taxonomy" id="132261"/>
    <lineage>
        <taxon>Eukaryota</taxon>
        <taxon>Viridiplantae</taxon>
        <taxon>Streptophyta</taxon>
        <taxon>Embryophyta</taxon>
        <taxon>Tracheophyta</taxon>
        <taxon>Spermatophyta</taxon>
        <taxon>Magnoliopsida</taxon>
        <taxon>eudicotyledons</taxon>
        <taxon>Gunneridae</taxon>
        <taxon>Pentapetalae</taxon>
        <taxon>asterids</taxon>
        <taxon>lamiids</taxon>
        <taxon>Solanales</taxon>
        <taxon>Convolvulaceae</taxon>
        <taxon>Cuscuteae</taxon>
        <taxon>Cuscuta</taxon>
        <taxon>Cuscuta subgen. Grammica</taxon>
        <taxon>Cuscuta sect. Cleistogrammica</taxon>
    </lineage>
</organism>
<sequence>MSNSQIYTSSSHGWLVMLDLHPKSSKCCFLLNPVSMEKIKLPPLPKPLISDVGFSPKYHCILTAPPGDPKCVVVFFQSFGEHAMWCRLGGTKEPQWREQEFDRPRPFTYSVLCGTKIYCLDRKHKKLMEMSFDEDGRMEARPLSLPGKKRIGKVPYPYPLLVRNMWFGTHYLVESQSHLYLVILFHGMEDENKIIDIWVFKLDFQSLKWTRVNDLGGHRVFFISSVNSFSCSTVNNGGSSSSSSPSSAIAIATTNANGDECVKENTIYIILPSEVGMTALCVYDMEEKTITTRLVCPNVIPNITRGYWVMPMAS</sequence>
<dbReference type="InterPro" id="IPR005174">
    <property type="entry name" value="KIB1-4_b-propeller"/>
</dbReference>
<evidence type="ECO:0000259" key="1">
    <source>
        <dbReference type="Pfam" id="PF03478"/>
    </source>
</evidence>
<dbReference type="OrthoDB" id="1863935at2759"/>
<keyword evidence="3" id="KW-1185">Reference proteome</keyword>
<dbReference type="Proteomes" id="UP000595140">
    <property type="component" value="Unassembled WGS sequence"/>
</dbReference>
<protein>
    <recommendedName>
        <fullName evidence="1">KIB1-4 beta-propeller domain-containing protein</fullName>
    </recommendedName>
</protein>
<reference evidence="2 3" key="1">
    <citation type="submission" date="2018-04" db="EMBL/GenBank/DDBJ databases">
        <authorList>
            <person name="Vogel A."/>
        </authorList>
    </citation>
    <scope>NUCLEOTIDE SEQUENCE [LARGE SCALE GENOMIC DNA]</scope>
</reference>
<dbReference type="EMBL" id="OOIL02003368">
    <property type="protein sequence ID" value="VFQ87295.1"/>
    <property type="molecule type" value="Genomic_DNA"/>
</dbReference>
<proteinExistence type="predicted"/>
<accession>A0A484MEY8</accession>
<dbReference type="AlphaFoldDB" id="A0A484MEY8"/>
<dbReference type="Pfam" id="PF03478">
    <property type="entry name" value="Beta-prop_KIB1-4"/>
    <property type="match status" value="1"/>
</dbReference>
<dbReference type="SUPFAM" id="SSF50965">
    <property type="entry name" value="Galactose oxidase, central domain"/>
    <property type="match status" value="1"/>
</dbReference>
<dbReference type="PANTHER" id="PTHR40891:SF1">
    <property type="entry name" value="DUF295 DOMAIN-CONTAINING PROTEIN"/>
    <property type="match status" value="1"/>
</dbReference>
<feature type="domain" description="KIB1-4 beta-propeller" evidence="1">
    <location>
        <begin position="7"/>
        <end position="235"/>
    </location>
</feature>
<dbReference type="InterPro" id="IPR011043">
    <property type="entry name" value="Gal_Oxase/kelch_b-propeller"/>
</dbReference>